<dbReference type="KEGG" id="mav:MAV_3663"/>
<dbReference type="Proteomes" id="UP000001574">
    <property type="component" value="Chromosome"/>
</dbReference>
<dbReference type="AlphaFoldDB" id="A0A0H2ZVH9"/>
<protein>
    <recommendedName>
        <fullName evidence="4">DUF4352 domain-containing protein</fullName>
    </recommendedName>
</protein>
<keyword evidence="1" id="KW-0732">Signal</keyword>
<name>A0A0H2ZVH9_MYCA1</name>
<reference evidence="2 3" key="1">
    <citation type="submission" date="2006-10" db="EMBL/GenBank/DDBJ databases">
        <authorList>
            <person name="Fleischmann R.D."/>
            <person name="Dodson R.J."/>
            <person name="Haft D.H."/>
            <person name="Merkel J.S."/>
            <person name="Nelson W.C."/>
            <person name="Fraser C.M."/>
        </authorList>
    </citation>
    <scope>NUCLEOTIDE SEQUENCE [LARGE SCALE GENOMIC DNA]</scope>
    <source>
        <strain evidence="2 3">104</strain>
    </source>
</reference>
<evidence type="ECO:0000256" key="1">
    <source>
        <dbReference type="SAM" id="SignalP"/>
    </source>
</evidence>
<sequence>MRAGWVNAAAAITVVVAACPCPTGSADSTPDSPPFPIGQLGVPVHARAASGATADITVNSATWLPPGCTSHFATPTDGSACNVVELTITATSHRFFQVNQRYMFAGYGGGNQPWTHPDDAPQPATMAVDYQRLGKMPPLQTGGLHDGQTAHGFVGFAMPAGGDLYLTINDPEQPAPYAEAGWIVHT</sequence>
<dbReference type="PROSITE" id="PS51257">
    <property type="entry name" value="PROKAR_LIPOPROTEIN"/>
    <property type="match status" value="1"/>
</dbReference>
<gene>
    <name evidence="2" type="ordered locus">MAV_3663</name>
</gene>
<evidence type="ECO:0008006" key="4">
    <source>
        <dbReference type="Google" id="ProtNLM"/>
    </source>
</evidence>
<organism evidence="2 3">
    <name type="scientific">Mycobacterium avium (strain 104)</name>
    <dbReference type="NCBI Taxonomy" id="243243"/>
    <lineage>
        <taxon>Bacteria</taxon>
        <taxon>Bacillati</taxon>
        <taxon>Actinomycetota</taxon>
        <taxon>Actinomycetes</taxon>
        <taxon>Mycobacteriales</taxon>
        <taxon>Mycobacteriaceae</taxon>
        <taxon>Mycobacterium</taxon>
        <taxon>Mycobacterium avium complex (MAC)</taxon>
    </lineage>
</organism>
<evidence type="ECO:0000313" key="2">
    <source>
        <dbReference type="EMBL" id="ABK65855.1"/>
    </source>
</evidence>
<proteinExistence type="predicted"/>
<dbReference type="RefSeq" id="WP_011725600.1">
    <property type="nucleotide sequence ID" value="NC_008595.1"/>
</dbReference>
<dbReference type="EMBL" id="CP000479">
    <property type="protein sequence ID" value="ABK65855.1"/>
    <property type="molecule type" value="Genomic_DNA"/>
</dbReference>
<dbReference type="HOGENOM" id="CLU_127069_0_0_11"/>
<accession>A0A0H2ZVH9</accession>
<feature type="signal peptide" evidence="1">
    <location>
        <begin position="1"/>
        <end position="25"/>
    </location>
</feature>
<feature type="chain" id="PRO_5038595470" description="DUF4352 domain-containing protein" evidence="1">
    <location>
        <begin position="26"/>
        <end position="186"/>
    </location>
</feature>
<evidence type="ECO:0000313" key="3">
    <source>
        <dbReference type="Proteomes" id="UP000001574"/>
    </source>
</evidence>